<keyword evidence="2" id="KW-1185">Reference proteome</keyword>
<evidence type="ECO:0000313" key="1">
    <source>
        <dbReference type="EMBL" id="KAL2741355.1"/>
    </source>
</evidence>
<evidence type="ECO:0000313" key="2">
    <source>
        <dbReference type="Proteomes" id="UP001607303"/>
    </source>
</evidence>
<dbReference type="AlphaFoldDB" id="A0ABD2C949"/>
<proteinExistence type="predicted"/>
<comment type="caution">
    <text evidence="1">The sequence shown here is derived from an EMBL/GenBank/DDBJ whole genome shotgun (WGS) entry which is preliminary data.</text>
</comment>
<sequence length="94" mass="10816">MINKPYDVSTKNSDRYGRQRESVYNLTTISRPVPTLLIDKAREKERHVSVNGHTDSSRETRRNYRLFSNGGMCRGMINKKSATSVQKGILKQNE</sequence>
<protein>
    <submittedName>
        <fullName evidence="1">Uncharacterized protein</fullName>
    </submittedName>
</protein>
<reference evidence="1 2" key="1">
    <citation type="journal article" date="2024" name="Ann. Entomol. Soc. Am.">
        <title>Genomic analyses of the southern and eastern yellowjacket wasps (Hymenoptera: Vespidae) reveal evolutionary signatures of social life.</title>
        <authorList>
            <person name="Catto M.A."/>
            <person name="Caine P.B."/>
            <person name="Orr S.E."/>
            <person name="Hunt B.G."/>
            <person name="Goodisman M.A.D."/>
        </authorList>
    </citation>
    <scope>NUCLEOTIDE SEQUENCE [LARGE SCALE GENOMIC DNA]</scope>
    <source>
        <strain evidence="1">232</strain>
        <tissue evidence="1">Head and thorax</tissue>
    </source>
</reference>
<organism evidence="1 2">
    <name type="scientific">Vespula maculifrons</name>
    <name type="common">Eastern yellow jacket</name>
    <name type="synonym">Wasp</name>
    <dbReference type="NCBI Taxonomy" id="7453"/>
    <lineage>
        <taxon>Eukaryota</taxon>
        <taxon>Metazoa</taxon>
        <taxon>Ecdysozoa</taxon>
        <taxon>Arthropoda</taxon>
        <taxon>Hexapoda</taxon>
        <taxon>Insecta</taxon>
        <taxon>Pterygota</taxon>
        <taxon>Neoptera</taxon>
        <taxon>Endopterygota</taxon>
        <taxon>Hymenoptera</taxon>
        <taxon>Apocrita</taxon>
        <taxon>Aculeata</taxon>
        <taxon>Vespoidea</taxon>
        <taxon>Vespidae</taxon>
        <taxon>Vespinae</taxon>
        <taxon>Vespula</taxon>
    </lineage>
</organism>
<name>A0ABD2C949_VESMC</name>
<dbReference type="Proteomes" id="UP001607303">
    <property type="component" value="Unassembled WGS sequence"/>
</dbReference>
<accession>A0ABD2C949</accession>
<gene>
    <name evidence="1" type="ORF">V1477_010416</name>
</gene>
<dbReference type="EMBL" id="JAYRBN010000059">
    <property type="protein sequence ID" value="KAL2741355.1"/>
    <property type="molecule type" value="Genomic_DNA"/>
</dbReference>